<comment type="caution">
    <text evidence="2">The sequence shown here is derived from an EMBL/GenBank/DDBJ whole genome shotgun (WGS) entry which is preliminary data.</text>
</comment>
<protein>
    <submittedName>
        <fullName evidence="2">Uncharacterized protein</fullName>
    </submittedName>
</protein>
<gene>
    <name evidence="2" type="ORF">QVE165_LOCUS25554</name>
</gene>
<reference evidence="2" key="1">
    <citation type="submission" date="2021-02" db="EMBL/GenBank/DDBJ databases">
        <authorList>
            <person name="Nowell W R."/>
        </authorList>
    </citation>
    <scope>NUCLEOTIDE SEQUENCE</scope>
</reference>
<keyword evidence="3" id="KW-1185">Reference proteome</keyword>
<dbReference type="EMBL" id="CAJNOM010000185">
    <property type="protein sequence ID" value="CAF1196454.1"/>
    <property type="molecule type" value="Genomic_DNA"/>
</dbReference>
<accession>A0A814WBP0</accession>
<dbReference type="Proteomes" id="UP000663832">
    <property type="component" value="Unassembled WGS sequence"/>
</dbReference>
<evidence type="ECO:0000313" key="2">
    <source>
        <dbReference type="EMBL" id="CAF1196454.1"/>
    </source>
</evidence>
<evidence type="ECO:0000256" key="1">
    <source>
        <dbReference type="SAM" id="MobiDB-lite"/>
    </source>
</evidence>
<dbReference type="AlphaFoldDB" id="A0A814WBP0"/>
<dbReference type="OrthoDB" id="10044057at2759"/>
<organism evidence="2 3">
    <name type="scientific">Adineta steineri</name>
    <dbReference type="NCBI Taxonomy" id="433720"/>
    <lineage>
        <taxon>Eukaryota</taxon>
        <taxon>Metazoa</taxon>
        <taxon>Spiralia</taxon>
        <taxon>Gnathifera</taxon>
        <taxon>Rotifera</taxon>
        <taxon>Eurotatoria</taxon>
        <taxon>Bdelloidea</taxon>
        <taxon>Adinetida</taxon>
        <taxon>Adinetidae</taxon>
        <taxon>Adineta</taxon>
    </lineage>
</organism>
<name>A0A814WBP0_9BILA</name>
<sequence length="69" mass="8772">MNHNHNQQQYQLNNKKQSAEARHRHNQKRNSIHRSRRYWYFKTRSVYHRFTMVLIRKIIHQFNTPFVHN</sequence>
<feature type="compositionally biased region" description="Basic residues" evidence="1">
    <location>
        <begin position="22"/>
        <end position="33"/>
    </location>
</feature>
<feature type="region of interest" description="Disordered" evidence="1">
    <location>
        <begin position="1"/>
        <end position="33"/>
    </location>
</feature>
<evidence type="ECO:0000313" key="3">
    <source>
        <dbReference type="Proteomes" id="UP000663832"/>
    </source>
</evidence>
<proteinExistence type="predicted"/>
<feature type="compositionally biased region" description="Low complexity" evidence="1">
    <location>
        <begin position="1"/>
        <end position="16"/>
    </location>
</feature>